<feature type="region of interest" description="Disordered" evidence="6">
    <location>
        <begin position="334"/>
        <end position="407"/>
    </location>
</feature>
<feature type="region of interest" description="Disordered" evidence="6">
    <location>
        <begin position="1"/>
        <end position="20"/>
    </location>
</feature>
<dbReference type="CDD" id="cd12395">
    <property type="entry name" value="RRM2_RBM34"/>
    <property type="match status" value="1"/>
</dbReference>
<feature type="region of interest" description="Disordered" evidence="6">
    <location>
        <begin position="53"/>
        <end position="138"/>
    </location>
</feature>
<evidence type="ECO:0000256" key="6">
    <source>
        <dbReference type="SAM" id="MobiDB-lite"/>
    </source>
</evidence>
<feature type="compositionally biased region" description="Basic and acidic residues" evidence="6">
    <location>
        <begin position="90"/>
        <end position="100"/>
    </location>
</feature>
<dbReference type="PANTHER" id="PTHR23236:SF25">
    <property type="entry name" value="RNA-BINDING PROTEIN 34"/>
    <property type="match status" value="1"/>
</dbReference>
<evidence type="ECO:0000256" key="2">
    <source>
        <dbReference type="ARBA" id="ARBA00007077"/>
    </source>
</evidence>
<evidence type="ECO:0000256" key="1">
    <source>
        <dbReference type="ARBA" id="ARBA00004604"/>
    </source>
</evidence>
<feature type="compositionally biased region" description="Basic residues" evidence="6">
    <location>
        <begin position="388"/>
        <end position="407"/>
    </location>
</feature>
<dbReference type="GO" id="GO:0000463">
    <property type="term" value="P:maturation of LSU-rRNA from tricistronic rRNA transcript (SSU-rRNA, 5.8S rRNA, LSU-rRNA)"/>
    <property type="evidence" value="ECO:0007669"/>
    <property type="project" value="TreeGrafter"/>
</dbReference>
<feature type="compositionally biased region" description="Basic residues" evidence="6">
    <location>
        <begin position="80"/>
        <end position="89"/>
    </location>
</feature>
<feature type="compositionally biased region" description="Basic and acidic residues" evidence="6">
    <location>
        <begin position="125"/>
        <end position="138"/>
    </location>
</feature>
<reference evidence="8" key="1">
    <citation type="submission" date="2016-05" db="EMBL/GenBank/DDBJ databases">
        <authorList>
            <person name="Lavstsen T."/>
            <person name="Jespersen J.S."/>
        </authorList>
    </citation>
    <scope>NUCLEOTIDE SEQUENCE</scope>
    <source>
        <tissue evidence="8">Brain</tissue>
    </source>
</reference>
<keyword evidence="4" id="KW-0539">Nucleus</keyword>
<feature type="compositionally biased region" description="Basic residues" evidence="6">
    <location>
        <begin position="334"/>
        <end position="345"/>
    </location>
</feature>
<dbReference type="PANTHER" id="PTHR23236">
    <property type="entry name" value="EUKARYOTIC TRANSLATION INITIATION FACTOR 4B/4H"/>
    <property type="match status" value="1"/>
</dbReference>
<dbReference type="InterPro" id="IPR034221">
    <property type="entry name" value="RBM34_RRM2"/>
</dbReference>
<dbReference type="Pfam" id="PF00076">
    <property type="entry name" value="RRM_1"/>
    <property type="match status" value="2"/>
</dbReference>
<comment type="similarity">
    <text evidence="2">Belongs to the RRM RBM34 family.</text>
</comment>
<organism evidence="8">
    <name type="scientific">Nothobranchius kuhntae</name>
    <name type="common">Beira killifish</name>
    <dbReference type="NCBI Taxonomy" id="321403"/>
    <lineage>
        <taxon>Eukaryota</taxon>
        <taxon>Metazoa</taxon>
        <taxon>Chordata</taxon>
        <taxon>Craniata</taxon>
        <taxon>Vertebrata</taxon>
        <taxon>Euteleostomi</taxon>
        <taxon>Actinopterygii</taxon>
        <taxon>Neopterygii</taxon>
        <taxon>Teleostei</taxon>
        <taxon>Neoteleostei</taxon>
        <taxon>Acanthomorphata</taxon>
        <taxon>Ovalentaria</taxon>
        <taxon>Atherinomorphae</taxon>
        <taxon>Cyprinodontiformes</taxon>
        <taxon>Nothobranchiidae</taxon>
        <taxon>Nothobranchius</taxon>
    </lineage>
</organism>
<sequence length="407" mass="45706">MMKKKLKHSGEPPAGRQSADYVVGQVSGSLLQQNSAASGSLSALFSSIRPGAAPLFQSAPKPAEQTTEREALQEEVKHELRQKKKKPTRKSSEADRKLQNREGGLQEADEEEEGQKHSAKKKRKSSEMGREKDTEHWVMKRQRLKAQKHEEALKNKRTVFVGNLPISCSEKTLRELFRGGGAIESVRFRSVVREDPTMTRKVAVIKRRVHPQRQSLNAYVVFKDPQDVAKALERNGTEIEKDFLIRVDRVCAGSAHDHKRSVFVGNLSFEMKEFVFRRHFEKCGAIEGVRLVRDKSSGLGKGFGYVLFKSADSVQLALELDGSKLEGRSIRVKRSMKKEKQKKALVKGAPQEKRCGRGGFRSPKRPSGNQKSKSHSSFKGEVAAPNKKMSKKKGLKKREKGSRAVHL</sequence>
<name>A0A1A8J2Q1_NOTKU</name>
<dbReference type="AlphaFoldDB" id="A0A1A8J2Q1"/>
<comment type="subcellular location">
    <subcellularLocation>
        <location evidence="1">Nucleus</location>
        <location evidence="1">Nucleolus</location>
    </subcellularLocation>
</comment>
<dbReference type="InterPro" id="IPR035979">
    <property type="entry name" value="RBD_domain_sf"/>
</dbReference>
<proteinExistence type="inferred from homology"/>
<dbReference type="SUPFAM" id="SSF54928">
    <property type="entry name" value="RNA-binding domain, RBD"/>
    <property type="match status" value="2"/>
</dbReference>
<protein>
    <submittedName>
        <fullName evidence="8">RNA binding motif protein 34</fullName>
    </submittedName>
</protein>
<feature type="domain" description="RRM" evidence="7">
    <location>
        <begin position="260"/>
        <end position="337"/>
    </location>
</feature>
<dbReference type="Gene3D" id="3.30.70.330">
    <property type="match status" value="2"/>
</dbReference>
<keyword evidence="3 5" id="KW-0694">RNA-binding</keyword>
<dbReference type="GO" id="GO:0019843">
    <property type="term" value="F:rRNA binding"/>
    <property type="evidence" value="ECO:0007669"/>
    <property type="project" value="TreeGrafter"/>
</dbReference>
<feature type="domain" description="RRM" evidence="7">
    <location>
        <begin position="157"/>
        <end position="252"/>
    </location>
</feature>
<evidence type="ECO:0000256" key="3">
    <source>
        <dbReference type="ARBA" id="ARBA00022884"/>
    </source>
</evidence>
<gene>
    <name evidence="8" type="primary">RBM34</name>
</gene>
<dbReference type="SMART" id="SM00360">
    <property type="entry name" value="RRM"/>
    <property type="match status" value="2"/>
</dbReference>
<evidence type="ECO:0000313" key="8">
    <source>
        <dbReference type="EMBL" id="SBR02998.1"/>
    </source>
</evidence>
<accession>A0A1A8J2Q1</accession>
<dbReference type="EMBL" id="HAED01016553">
    <property type="protein sequence ID" value="SBR02998.1"/>
    <property type="molecule type" value="Transcribed_RNA"/>
</dbReference>
<evidence type="ECO:0000256" key="5">
    <source>
        <dbReference type="PROSITE-ProRule" id="PRU00176"/>
    </source>
</evidence>
<dbReference type="CDD" id="cd12394">
    <property type="entry name" value="RRM1_RBM34"/>
    <property type="match status" value="1"/>
</dbReference>
<feature type="compositionally biased region" description="Polar residues" evidence="6">
    <location>
        <begin position="367"/>
        <end position="377"/>
    </location>
</feature>
<dbReference type="PROSITE" id="PS50102">
    <property type="entry name" value="RRM"/>
    <property type="match status" value="2"/>
</dbReference>
<reference evidence="8" key="2">
    <citation type="submission" date="2016-06" db="EMBL/GenBank/DDBJ databases">
        <title>The genome of a short-lived fish provides insights into sex chromosome evolution and the genetic control of aging.</title>
        <authorList>
            <person name="Reichwald K."/>
            <person name="Felder M."/>
            <person name="Petzold A."/>
            <person name="Koch P."/>
            <person name="Groth M."/>
            <person name="Platzer M."/>
        </authorList>
    </citation>
    <scope>NUCLEOTIDE SEQUENCE</scope>
    <source>
        <tissue evidence="8">Brain</tissue>
    </source>
</reference>
<evidence type="ECO:0000259" key="7">
    <source>
        <dbReference type="PROSITE" id="PS50102"/>
    </source>
</evidence>
<evidence type="ECO:0000256" key="4">
    <source>
        <dbReference type="ARBA" id="ARBA00023242"/>
    </source>
</evidence>
<dbReference type="InterPro" id="IPR012677">
    <property type="entry name" value="Nucleotide-bd_a/b_plait_sf"/>
</dbReference>
<feature type="compositionally biased region" description="Basic and acidic residues" evidence="6">
    <location>
        <begin position="66"/>
        <end position="79"/>
    </location>
</feature>
<dbReference type="GO" id="GO:0005730">
    <property type="term" value="C:nucleolus"/>
    <property type="evidence" value="ECO:0007669"/>
    <property type="project" value="UniProtKB-SubCell"/>
</dbReference>
<dbReference type="InterPro" id="IPR000504">
    <property type="entry name" value="RRM_dom"/>
</dbReference>